<keyword evidence="5" id="KW-1185">Reference proteome</keyword>
<proteinExistence type="predicted"/>
<dbReference type="EMBL" id="JAAGOA010000017">
    <property type="protein sequence ID" value="NEE02810.1"/>
    <property type="molecule type" value="Genomic_DNA"/>
</dbReference>
<reference evidence="4 5" key="1">
    <citation type="submission" date="2020-02" db="EMBL/GenBank/DDBJ databases">
        <authorList>
            <person name="Li X.-J."/>
            <person name="Han X.-M."/>
        </authorList>
    </citation>
    <scope>NUCLEOTIDE SEQUENCE [LARGE SCALE GENOMIC DNA]</scope>
    <source>
        <strain evidence="4 5">CCTCC AB 2017055</strain>
    </source>
</reference>
<dbReference type="Pfam" id="PF03703">
    <property type="entry name" value="bPH_2"/>
    <property type="match status" value="1"/>
</dbReference>
<dbReference type="PANTHER" id="PTHR34473">
    <property type="entry name" value="UPF0699 TRANSMEMBRANE PROTEIN YDBS"/>
    <property type="match status" value="1"/>
</dbReference>
<keyword evidence="2" id="KW-0812">Transmembrane</keyword>
<gene>
    <name evidence="4" type="ORF">G1H10_21840</name>
</gene>
<evidence type="ECO:0000313" key="4">
    <source>
        <dbReference type="EMBL" id="NEE02810.1"/>
    </source>
</evidence>
<name>A0A6L9SFH9_9ACTN</name>
<dbReference type="RefSeq" id="WP_163741725.1">
    <property type="nucleotide sequence ID" value="NZ_JAAGOA010000017.1"/>
</dbReference>
<evidence type="ECO:0000256" key="2">
    <source>
        <dbReference type="SAM" id="Phobius"/>
    </source>
</evidence>
<organism evidence="4 5">
    <name type="scientific">Phytoactinopolyspora halotolerans</name>
    <dbReference type="NCBI Taxonomy" id="1981512"/>
    <lineage>
        <taxon>Bacteria</taxon>
        <taxon>Bacillati</taxon>
        <taxon>Actinomycetota</taxon>
        <taxon>Actinomycetes</taxon>
        <taxon>Jiangellales</taxon>
        <taxon>Jiangellaceae</taxon>
        <taxon>Phytoactinopolyspora</taxon>
    </lineage>
</organism>
<feature type="region of interest" description="Disordered" evidence="1">
    <location>
        <begin position="1"/>
        <end position="20"/>
    </location>
</feature>
<sequence>MASAEQRRPPSGTGALRLRPPGNRIERKAVWWWIAQAVVMPGSLLAAVSVGYLLWEAARPWLIVAVVVLAVLTSVSLFVEPFWRYAVHRWEVTDEAVYALTGWLVREWRVAPISRIQTVDAVRGPVEQMLGLATLRVTTASSRGPINIGGLDRDVAAAIAERLTAVTQRTPGDAT</sequence>
<evidence type="ECO:0000313" key="5">
    <source>
        <dbReference type="Proteomes" id="UP000475214"/>
    </source>
</evidence>
<comment type="caution">
    <text evidence="4">The sequence shown here is derived from an EMBL/GenBank/DDBJ whole genome shotgun (WGS) entry which is preliminary data.</text>
</comment>
<dbReference type="AlphaFoldDB" id="A0A6L9SFH9"/>
<keyword evidence="2" id="KW-1133">Transmembrane helix</keyword>
<evidence type="ECO:0000256" key="1">
    <source>
        <dbReference type="SAM" id="MobiDB-lite"/>
    </source>
</evidence>
<dbReference type="Proteomes" id="UP000475214">
    <property type="component" value="Unassembled WGS sequence"/>
</dbReference>
<accession>A0A6L9SFH9</accession>
<dbReference type="PANTHER" id="PTHR34473:SF3">
    <property type="entry name" value="TRANSMEMBRANE PROTEIN-RELATED"/>
    <property type="match status" value="1"/>
</dbReference>
<feature type="domain" description="YdbS-like PH" evidence="3">
    <location>
        <begin position="86"/>
        <end position="162"/>
    </location>
</feature>
<dbReference type="InterPro" id="IPR005182">
    <property type="entry name" value="YdbS-like_PH"/>
</dbReference>
<evidence type="ECO:0000259" key="3">
    <source>
        <dbReference type="Pfam" id="PF03703"/>
    </source>
</evidence>
<feature type="transmembrane region" description="Helical" evidence="2">
    <location>
        <begin position="29"/>
        <end position="55"/>
    </location>
</feature>
<feature type="transmembrane region" description="Helical" evidence="2">
    <location>
        <begin position="61"/>
        <end position="79"/>
    </location>
</feature>
<keyword evidence="2" id="KW-0472">Membrane</keyword>
<protein>
    <submittedName>
        <fullName evidence="4">PH domain-containing protein</fullName>
    </submittedName>
</protein>